<reference evidence="1" key="1">
    <citation type="submission" date="2020-10" db="EMBL/GenBank/DDBJ databases">
        <authorList>
            <person name="Gilroy R."/>
        </authorList>
    </citation>
    <scope>NUCLEOTIDE SEQUENCE</scope>
    <source>
        <strain evidence="1">B1-20833</strain>
    </source>
</reference>
<dbReference type="EMBL" id="JADIMI010000067">
    <property type="protein sequence ID" value="MBO8452608.1"/>
    <property type="molecule type" value="Genomic_DNA"/>
</dbReference>
<organism evidence="1 2">
    <name type="scientific">Candidatus Cryptobacteroides intestinavium</name>
    <dbReference type="NCBI Taxonomy" id="2840766"/>
    <lineage>
        <taxon>Bacteria</taxon>
        <taxon>Pseudomonadati</taxon>
        <taxon>Bacteroidota</taxon>
        <taxon>Bacteroidia</taxon>
        <taxon>Bacteroidales</taxon>
        <taxon>Candidatus Cryptobacteroides</taxon>
    </lineage>
</organism>
<sequence>MKRFLLFTASLCLMAVSCNKPEGGDDNGGSDGVMPEVTIAVTDNADNQATVTAQLTAGQFYGAKIITGVRISDITIDYSKEIALIQYVEANGKDISELPYTEQLTDLIYHQEYMCAVIVYDETGRACDSAFDTFIAEGEPDGIANDSSAGNLEDNNPML</sequence>
<dbReference type="PROSITE" id="PS51257">
    <property type="entry name" value="PROKAR_LIPOPROTEIN"/>
    <property type="match status" value="1"/>
</dbReference>
<proteinExistence type="predicted"/>
<dbReference type="Proteomes" id="UP000823661">
    <property type="component" value="Unassembled WGS sequence"/>
</dbReference>
<gene>
    <name evidence="1" type="ORF">IAC06_06970</name>
</gene>
<dbReference type="AlphaFoldDB" id="A0A9D9ES42"/>
<name>A0A9D9ES42_9BACT</name>
<protein>
    <submittedName>
        <fullName evidence="1">Uncharacterized protein</fullName>
    </submittedName>
</protein>
<evidence type="ECO:0000313" key="2">
    <source>
        <dbReference type="Proteomes" id="UP000823661"/>
    </source>
</evidence>
<reference evidence="1" key="2">
    <citation type="journal article" date="2021" name="PeerJ">
        <title>Extensive microbial diversity within the chicken gut microbiome revealed by metagenomics and culture.</title>
        <authorList>
            <person name="Gilroy R."/>
            <person name="Ravi A."/>
            <person name="Getino M."/>
            <person name="Pursley I."/>
            <person name="Horton D.L."/>
            <person name="Alikhan N.F."/>
            <person name="Baker D."/>
            <person name="Gharbi K."/>
            <person name="Hall N."/>
            <person name="Watson M."/>
            <person name="Adriaenssens E.M."/>
            <person name="Foster-Nyarko E."/>
            <person name="Jarju S."/>
            <person name="Secka A."/>
            <person name="Antonio M."/>
            <person name="Oren A."/>
            <person name="Chaudhuri R.R."/>
            <person name="La Ragione R."/>
            <person name="Hildebrand F."/>
            <person name="Pallen M.J."/>
        </authorList>
    </citation>
    <scope>NUCLEOTIDE SEQUENCE</scope>
    <source>
        <strain evidence="1">B1-20833</strain>
    </source>
</reference>
<comment type="caution">
    <text evidence="1">The sequence shown here is derived from an EMBL/GenBank/DDBJ whole genome shotgun (WGS) entry which is preliminary data.</text>
</comment>
<evidence type="ECO:0000313" key="1">
    <source>
        <dbReference type="EMBL" id="MBO8452608.1"/>
    </source>
</evidence>
<accession>A0A9D9ES42</accession>